<organism evidence="2 3">
    <name type="scientific">Phytophthora oleae</name>
    <dbReference type="NCBI Taxonomy" id="2107226"/>
    <lineage>
        <taxon>Eukaryota</taxon>
        <taxon>Sar</taxon>
        <taxon>Stramenopiles</taxon>
        <taxon>Oomycota</taxon>
        <taxon>Peronosporomycetes</taxon>
        <taxon>Peronosporales</taxon>
        <taxon>Peronosporaceae</taxon>
        <taxon>Phytophthora</taxon>
    </lineage>
</organism>
<protein>
    <recommendedName>
        <fullName evidence="4">Chromo domain-containing protein</fullName>
    </recommendedName>
</protein>
<keyword evidence="3" id="KW-1185">Reference proteome</keyword>
<feature type="compositionally biased region" description="Low complexity" evidence="1">
    <location>
        <begin position="80"/>
        <end position="93"/>
    </location>
</feature>
<comment type="caution">
    <text evidence="2">The sequence shown here is derived from an EMBL/GenBank/DDBJ whole genome shotgun (WGS) entry which is preliminary data.</text>
</comment>
<evidence type="ECO:0008006" key="4">
    <source>
        <dbReference type="Google" id="ProtNLM"/>
    </source>
</evidence>
<evidence type="ECO:0000256" key="1">
    <source>
        <dbReference type="SAM" id="MobiDB-lite"/>
    </source>
</evidence>
<feature type="compositionally biased region" description="Basic and acidic residues" evidence="1">
    <location>
        <begin position="22"/>
        <end position="40"/>
    </location>
</feature>
<dbReference type="Proteomes" id="UP001632037">
    <property type="component" value="Unassembled WGS sequence"/>
</dbReference>
<proteinExistence type="predicted"/>
<dbReference type="EMBL" id="JBIMZQ010000046">
    <property type="protein sequence ID" value="KAL3659499.1"/>
    <property type="molecule type" value="Genomic_DNA"/>
</dbReference>
<evidence type="ECO:0000313" key="3">
    <source>
        <dbReference type="Proteomes" id="UP001632037"/>
    </source>
</evidence>
<feature type="region of interest" description="Disordered" evidence="1">
    <location>
        <begin position="178"/>
        <end position="215"/>
    </location>
</feature>
<gene>
    <name evidence="2" type="ORF">V7S43_015490</name>
</gene>
<name>A0ABD3F1Z8_9STRA</name>
<reference evidence="2 3" key="1">
    <citation type="submission" date="2024-09" db="EMBL/GenBank/DDBJ databases">
        <title>Genome sequencing and assembly of Phytophthora oleae, isolate VK10A, causative agent of rot of olive drupes.</title>
        <authorList>
            <person name="Conti Taguali S."/>
            <person name="Riolo M."/>
            <person name="La Spada F."/>
            <person name="Cacciola S.O."/>
            <person name="Dionisio G."/>
        </authorList>
    </citation>
    <scope>NUCLEOTIDE SEQUENCE [LARGE SCALE GENOMIC DNA]</scope>
    <source>
        <strain evidence="2 3">VK10A</strain>
    </source>
</reference>
<feature type="region of interest" description="Disordered" evidence="1">
    <location>
        <begin position="1"/>
        <end position="150"/>
    </location>
</feature>
<accession>A0ABD3F1Z8</accession>
<feature type="region of interest" description="Disordered" evidence="1">
    <location>
        <begin position="303"/>
        <end position="336"/>
    </location>
</feature>
<feature type="compositionally biased region" description="Basic and acidic residues" evidence="1">
    <location>
        <begin position="64"/>
        <end position="79"/>
    </location>
</feature>
<sequence>MRKALEQKYTNSTLDNLASGERFLREEEYKSEIDTDKDADADTSAELLEEAGSRRPDGVNAIDADSHGQRQPDEERDQHTGTAATGAHIAGRTCSKIRRAPYRGTESEDTPIDVKTSGHVSYLMARHSAPGKAVKASPEPEKKVAVASEPKNPVRMVPELEEKVRAALELVEEVKGGPTDATTLRKNKRTDPDSCAGENRMNLKNSNASSDEEDEEPKIYVFAGRGRRGVDSLVSKQSRLTRIGPTKTVVVRRMRRYRCRTGRYILEFEVERVGDRLNGERPECLWINIRDYEQLWSEGRIRAERDKEDGSCSGDPRDEDGPEGAAKKNEKKNKQH</sequence>
<evidence type="ECO:0000313" key="2">
    <source>
        <dbReference type="EMBL" id="KAL3659499.1"/>
    </source>
</evidence>
<dbReference type="AlphaFoldDB" id="A0ABD3F1Z8"/>